<dbReference type="SUPFAM" id="SSF81606">
    <property type="entry name" value="PP2C-like"/>
    <property type="match status" value="1"/>
</dbReference>
<reference evidence="1" key="2">
    <citation type="submission" date="2020-09" db="EMBL/GenBank/DDBJ databases">
        <authorList>
            <person name="Sun Q."/>
            <person name="Zhou Y."/>
        </authorList>
    </citation>
    <scope>NUCLEOTIDE SEQUENCE</scope>
    <source>
        <strain evidence="1">CGMCC 4.7201</strain>
    </source>
</reference>
<organism evidence="1 2">
    <name type="scientific">Wenjunlia tyrosinilytica</name>
    <dbReference type="NCBI Taxonomy" id="1544741"/>
    <lineage>
        <taxon>Bacteria</taxon>
        <taxon>Bacillati</taxon>
        <taxon>Actinomycetota</taxon>
        <taxon>Actinomycetes</taxon>
        <taxon>Kitasatosporales</taxon>
        <taxon>Streptomycetaceae</taxon>
        <taxon>Wenjunlia</taxon>
    </lineage>
</organism>
<keyword evidence="2" id="KW-1185">Reference proteome</keyword>
<dbReference type="EMBL" id="BMMS01000054">
    <property type="protein sequence ID" value="GGP00219.1"/>
    <property type="molecule type" value="Genomic_DNA"/>
</dbReference>
<proteinExistence type="predicted"/>
<dbReference type="InterPro" id="IPR036457">
    <property type="entry name" value="PPM-type-like_dom_sf"/>
</dbReference>
<comment type="caution">
    <text evidence="1">The sequence shown here is derived from an EMBL/GenBank/DDBJ whole genome shotgun (WGS) entry which is preliminary data.</text>
</comment>
<dbReference type="AlphaFoldDB" id="A0A917ZZI1"/>
<evidence type="ECO:0000313" key="2">
    <source>
        <dbReference type="Proteomes" id="UP000641932"/>
    </source>
</evidence>
<reference evidence="1" key="1">
    <citation type="journal article" date="2014" name="Int. J. Syst. Evol. Microbiol.">
        <title>Complete genome sequence of Corynebacterium casei LMG S-19264T (=DSM 44701T), isolated from a smear-ripened cheese.</title>
        <authorList>
            <consortium name="US DOE Joint Genome Institute (JGI-PGF)"/>
            <person name="Walter F."/>
            <person name="Albersmeier A."/>
            <person name="Kalinowski J."/>
            <person name="Ruckert C."/>
        </authorList>
    </citation>
    <scope>NUCLEOTIDE SEQUENCE</scope>
    <source>
        <strain evidence="1">CGMCC 4.7201</strain>
    </source>
</reference>
<evidence type="ECO:0000313" key="1">
    <source>
        <dbReference type="EMBL" id="GGP00219.1"/>
    </source>
</evidence>
<gene>
    <name evidence="1" type="ORF">GCM10012280_68500</name>
</gene>
<dbReference type="Proteomes" id="UP000641932">
    <property type="component" value="Unassembled WGS sequence"/>
</dbReference>
<sequence length="321" mass="35350">MALSVWTERKPRQGEDAEPLIVHHRPTGSGLLAVFDGAGGAGSGTAWHDGQNQIRTGAWVGSRVARLGVESWFAHHIVGGTAVDADSLEDHLRWLLSRMTTPARSKVMGKMRKQLPTTMAALHYGTVKGQTVCEALWAGDSRAYALTVDGGLRALTRDHTVDTNALTQLIQDPQMTNILCADQAFFVDSHQVPLAQPCVLLCATDGFFGYVQTPGDFEHVLLSTLHRAASLQDWSQRLATAVESYTGDDASLALAAIGYGGFEQMREQFAPRYRQLDDWARTMPDPGDLEAIRHWREAGWSCYRIDYEAWMPGLPVEEQDA</sequence>
<name>A0A917ZZI1_9ACTN</name>
<accession>A0A917ZZI1</accession>
<dbReference type="Gene3D" id="3.60.40.10">
    <property type="entry name" value="PPM-type phosphatase domain"/>
    <property type="match status" value="1"/>
</dbReference>
<protein>
    <submittedName>
        <fullName evidence="1">Uncharacterized protein</fullName>
    </submittedName>
</protein>